<evidence type="ECO:0000256" key="2">
    <source>
        <dbReference type="ARBA" id="ARBA00029447"/>
    </source>
</evidence>
<dbReference type="PANTHER" id="PTHR32089:SF112">
    <property type="entry name" value="LYSOZYME-LIKE PROTEIN-RELATED"/>
    <property type="match status" value="1"/>
</dbReference>
<dbReference type="Pfam" id="PF00015">
    <property type="entry name" value="MCPsignal"/>
    <property type="match status" value="1"/>
</dbReference>
<name>A0A075QY75_BRELA</name>
<proteinExistence type="inferred from homology"/>
<dbReference type="GO" id="GO:0016020">
    <property type="term" value="C:membrane"/>
    <property type="evidence" value="ECO:0007669"/>
    <property type="project" value="InterPro"/>
</dbReference>
<evidence type="ECO:0000256" key="3">
    <source>
        <dbReference type="PROSITE-ProRule" id="PRU00284"/>
    </source>
</evidence>
<dbReference type="InterPro" id="IPR004090">
    <property type="entry name" value="Chemotax_Me-accpt_rcpt"/>
</dbReference>
<keyword evidence="7" id="KW-1185">Reference proteome</keyword>
<dbReference type="GO" id="GO:0004888">
    <property type="term" value="F:transmembrane signaling receptor activity"/>
    <property type="evidence" value="ECO:0007669"/>
    <property type="project" value="InterPro"/>
</dbReference>
<dbReference type="PROSITE" id="PS50111">
    <property type="entry name" value="CHEMOTAXIS_TRANSDUC_2"/>
    <property type="match status" value="1"/>
</dbReference>
<dbReference type="Gene3D" id="1.20.120.30">
    <property type="entry name" value="Aspartate receptor, ligand-binding domain"/>
    <property type="match status" value="1"/>
</dbReference>
<gene>
    <name evidence="6" type="primary">mcp2</name>
    <name evidence="6" type="ORF">BRLA_c009670</name>
</gene>
<evidence type="ECO:0000313" key="7">
    <source>
        <dbReference type="Proteomes" id="UP000005850"/>
    </source>
</evidence>
<dbReference type="Pfam" id="PF13682">
    <property type="entry name" value="CZB"/>
    <property type="match status" value="1"/>
</dbReference>
<evidence type="ECO:0000256" key="4">
    <source>
        <dbReference type="SAM" id="MobiDB-lite"/>
    </source>
</evidence>
<protein>
    <submittedName>
        <fullName evidence="6">Methyl-accepting chemotaxis protein 2</fullName>
    </submittedName>
</protein>
<comment type="similarity">
    <text evidence="2">Belongs to the methyl-accepting chemotaxis (MCP) protein family.</text>
</comment>
<dbReference type="InterPro" id="IPR004089">
    <property type="entry name" value="MCPsignal_dom"/>
</dbReference>
<evidence type="ECO:0000259" key="5">
    <source>
        <dbReference type="PROSITE" id="PS50111"/>
    </source>
</evidence>
<dbReference type="eggNOG" id="COG0840">
    <property type="taxonomic scope" value="Bacteria"/>
</dbReference>
<evidence type="ECO:0000313" key="6">
    <source>
        <dbReference type="EMBL" id="AIG25307.1"/>
    </source>
</evidence>
<dbReference type="SMART" id="SM00283">
    <property type="entry name" value="MA"/>
    <property type="match status" value="1"/>
</dbReference>
<keyword evidence="1 3" id="KW-0807">Transducer</keyword>
<dbReference type="GO" id="GO:0006935">
    <property type="term" value="P:chemotaxis"/>
    <property type="evidence" value="ECO:0007669"/>
    <property type="project" value="InterPro"/>
</dbReference>
<dbReference type="Proteomes" id="UP000005850">
    <property type="component" value="Chromosome"/>
</dbReference>
<dbReference type="PRINTS" id="PR00260">
    <property type="entry name" value="CHEMTRNSDUCR"/>
</dbReference>
<dbReference type="EMBL" id="CP007806">
    <property type="protein sequence ID" value="AIG25307.1"/>
    <property type="molecule type" value="Genomic_DNA"/>
</dbReference>
<dbReference type="InterPro" id="IPR025991">
    <property type="entry name" value="Chemoreceptor_zinc-bind_dom"/>
</dbReference>
<dbReference type="Gene3D" id="1.10.287.950">
    <property type="entry name" value="Methyl-accepting chemotaxis protein"/>
    <property type="match status" value="1"/>
</dbReference>
<feature type="compositionally biased region" description="Basic residues" evidence="4">
    <location>
        <begin position="1"/>
        <end position="11"/>
    </location>
</feature>
<reference evidence="6 7" key="1">
    <citation type="journal article" date="2011" name="J. Bacteriol.">
        <title>Genome sequence of Brevibacillus laterosporus LMG 15441, a pathogen of invertebrates.</title>
        <authorList>
            <person name="Djukic M."/>
            <person name="Poehlein A."/>
            <person name="Thurmer A."/>
            <person name="Daniel R."/>
        </authorList>
    </citation>
    <scope>NUCLEOTIDE SEQUENCE [LARGE SCALE GENOMIC DNA]</scope>
    <source>
        <strain evidence="6 7">LMG 15441</strain>
    </source>
</reference>
<feature type="region of interest" description="Disordered" evidence="4">
    <location>
        <begin position="1"/>
        <end position="37"/>
    </location>
</feature>
<feature type="compositionally biased region" description="Polar residues" evidence="4">
    <location>
        <begin position="25"/>
        <end position="37"/>
    </location>
</feature>
<dbReference type="KEGG" id="blr:BRLA_c009670"/>
<dbReference type="HOGENOM" id="CLU_000445_21_1_9"/>
<feature type="domain" description="Methyl-accepting transducer" evidence="5">
    <location>
        <begin position="92"/>
        <end position="296"/>
    </location>
</feature>
<sequence>MFTIWNKKKPSPAHESSEVDKQQTKTRFSSGTSPAIASTNMNSVSCTHSLIEADTHNHLLTSIGLYEQNMKLSQSGKLLDDLQETTKRAIHVSKSSEELACSVVDVAESTSKMAQFTEETTNKAYQSGKSISESLAIFREVENSVCSMNNTFDSLQQGIISTHKIVDTIQSISNQTHLLALNASIEAARSGEHGRGFAVVAQEVRKLAEETKRALADISTHMEEVMKTSLTMREQVQATQQQVAVGAHQATEAEVSLRHMIEEMRSIETQTSNIASITEEQAAATREIDEHIHNIVEQISESSESLRNMGIEVNALSQKINQNRLYNIEEYGKQHDWHDHPDLLKQVVIQDHLWWVWKVYNAIYGFEVLNPHEVIDHTACRLGRWYKLEQDRVPKALKPGFEKAHHNVHRLAKEIAVALQNGDKHRAKAYQVELERASSEVVQFIEKMM</sequence>
<dbReference type="STRING" id="1042163.BRLA_c009670"/>
<dbReference type="GO" id="GO:0007165">
    <property type="term" value="P:signal transduction"/>
    <property type="evidence" value="ECO:0007669"/>
    <property type="project" value="UniProtKB-KW"/>
</dbReference>
<organism evidence="6 7">
    <name type="scientific">Brevibacillus laterosporus LMG 15441</name>
    <dbReference type="NCBI Taxonomy" id="1042163"/>
    <lineage>
        <taxon>Bacteria</taxon>
        <taxon>Bacillati</taxon>
        <taxon>Bacillota</taxon>
        <taxon>Bacilli</taxon>
        <taxon>Bacillales</taxon>
        <taxon>Paenibacillaceae</taxon>
        <taxon>Brevibacillus</taxon>
    </lineage>
</organism>
<dbReference type="RefSeq" id="WP_003335179.1">
    <property type="nucleotide sequence ID" value="NZ_CP007806.1"/>
</dbReference>
<dbReference type="PANTHER" id="PTHR32089">
    <property type="entry name" value="METHYL-ACCEPTING CHEMOTAXIS PROTEIN MCPB"/>
    <property type="match status" value="1"/>
</dbReference>
<dbReference type="SUPFAM" id="SSF58104">
    <property type="entry name" value="Methyl-accepting chemotaxis protein (MCP) signaling domain"/>
    <property type="match status" value="1"/>
</dbReference>
<dbReference type="AlphaFoldDB" id="A0A075QY75"/>
<accession>A0A075QY75</accession>
<evidence type="ECO:0000256" key="1">
    <source>
        <dbReference type="ARBA" id="ARBA00023224"/>
    </source>
</evidence>